<proteinExistence type="predicted"/>
<reference evidence="2 3" key="1">
    <citation type="journal article" date="2013" name="Proc. Natl. Acad. Sci. U.S.A.">
        <title>Candidate phylum TM6 genome recovered from a hospital sink biofilm provides genomic insights into this uncultivated phylum.</title>
        <authorList>
            <person name="McLean J.S."/>
            <person name="Lombardo M.J."/>
            <person name="Badger J.H."/>
            <person name="Edlund A."/>
            <person name="Novotny M."/>
            <person name="Yee-Greenbaum J."/>
            <person name="Vyahhi N."/>
            <person name="Hall A.P."/>
            <person name="Yang Y."/>
            <person name="Dupont C.L."/>
            <person name="Ziegler M.G."/>
            <person name="Chitsaz H."/>
            <person name="Allen A.E."/>
            <person name="Yooseph S."/>
            <person name="Tesler G."/>
            <person name="Pevzner P.A."/>
            <person name="Friedman R.M."/>
            <person name="Nealson K.H."/>
            <person name="Venter J.C."/>
            <person name="Lasken R.S."/>
        </authorList>
    </citation>
    <scope>NUCLEOTIDE SEQUENCE [LARGE SCALE GENOMIC DNA]</scope>
    <source>
        <strain evidence="2 3">TM6SC1</strain>
    </source>
</reference>
<evidence type="ECO:0008006" key="4">
    <source>
        <dbReference type="Google" id="ProtNLM"/>
    </source>
</evidence>
<evidence type="ECO:0000313" key="3">
    <source>
        <dbReference type="Proteomes" id="UP000032214"/>
    </source>
</evidence>
<feature type="chain" id="PRO_5002245934" description="DUF5667 domain-containing protein" evidence="1">
    <location>
        <begin position="20"/>
        <end position="512"/>
    </location>
</feature>
<gene>
    <name evidence="2" type="ORF">J120_03450</name>
</gene>
<protein>
    <recommendedName>
        <fullName evidence="4">DUF5667 domain-containing protein</fullName>
    </recommendedName>
</protein>
<sequence>MRTVSVCLLIIGCISSIFICSQDTGIASSIGLTPDIISGTQTTEIFDEPTPEDLTDTVIPPLGPTSSTVLVPEFPVSNNTIVDNPPAVSEALPVIDDSNMPPAPIPTELPEVPVYGPMQESAEEFISPVNLQTGELIQPDAMQNQAPYPSPFITVPAPVAAPESSFNQISQAPAPSLENPSPSTSEPFDIDTLGLTEPRGNWLLKRFWWNKAEDLYQDIKDLSDEALQTRQIFFTKRYDTTREIIDPLWTQLGANQIQLTDALTTITTWLEKQKNVQSDNEQRNLFLTTISAEQTTLEQIRKDIQTVIELDRALDQALSKLMDQLDLVRTYERKAWDNFKQITRELSDKSARQLYNAMITDEQNIRNIVEYIKSSLARYVSDVISRIGQKSKGIASAINMLEGKNITLIDASTQIQEGFAQPEKLVEKTVVDTDTEAAKKIKKKAGIIGHINDFFNSVGTTITGFASSIWHSIQNIFGARISVKKKQILTETQAPSLQEPVSSVSEDTIERK</sequence>
<dbReference type="STRING" id="1306947.J120_03450"/>
<organism evidence="2 3">
    <name type="scientific">candidate division TM6 bacterium JCVI TM6SC1</name>
    <dbReference type="NCBI Taxonomy" id="1306947"/>
    <lineage>
        <taxon>Bacteria</taxon>
        <taxon>Candidatus Babelota</taxon>
        <taxon>Vermiphilus</taxon>
    </lineage>
</organism>
<keyword evidence="3" id="KW-1185">Reference proteome</keyword>
<evidence type="ECO:0000313" key="2">
    <source>
        <dbReference type="EMBL" id="KIX85332.1"/>
    </source>
</evidence>
<feature type="signal peptide" evidence="1">
    <location>
        <begin position="1"/>
        <end position="19"/>
    </location>
</feature>
<dbReference type="Proteomes" id="UP000032214">
    <property type="component" value="Unassembled WGS sequence"/>
</dbReference>
<evidence type="ECO:0000256" key="1">
    <source>
        <dbReference type="SAM" id="SignalP"/>
    </source>
</evidence>
<dbReference type="eggNOG" id="ENOG502ZPE4">
    <property type="taxonomic scope" value="Bacteria"/>
</dbReference>
<comment type="caution">
    <text evidence="2">The sequence shown here is derived from an EMBL/GenBank/DDBJ whole genome shotgun (WGS) entry which is preliminary data.</text>
</comment>
<accession>A0A0D2K533</accession>
<dbReference type="AlphaFoldDB" id="A0A0D2K533"/>
<dbReference type="EMBL" id="ARQD01000002">
    <property type="protein sequence ID" value="KIX85332.1"/>
    <property type="molecule type" value="Genomic_DNA"/>
</dbReference>
<keyword evidence="1" id="KW-0732">Signal</keyword>
<name>A0A0D2K533_9BACT</name>